<dbReference type="EMBL" id="CAUZLY010000006">
    <property type="protein sequence ID" value="CAK1242179.1"/>
    <property type="molecule type" value="Genomic_DNA"/>
</dbReference>
<organism evidence="3 4">
    <name type="scientific">Fructobacillus cardui</name>
    <dbReference type="NCBI Taxonomy" id="2893170"/>
    <lineage>
        <taxon>Bacteria</taxon>
        <taxon>Bacillati</taxon>
        <taxon>Bacillota</taxon>
        <taxon>Bacilli</taxon>
        <taxon>Lactobacillales</taxon>
        <taxon>Lactobacillaceae</taxon>
        <taxon>Fructobacillus</taxon>
    </lineage>
</organism>
<dbReference type="Pfam" id="PF06054">
    <property type="entry name" value="CoiA_nuc"/>
    <property type="match status" value="1"/>
</dbReference>
<feature type="domain" description="Competence protein CoiA nuclease-like" evidence="1">
    <location>
        <begin position="59"/>
        <end position="148"/>
    </location>
</feature>
<name>A0ABM9MV26_9LACO</name>
<evidence type="ECO:0000259" key="1">
    <source>
        <dbReference type="Pfam" id="PF06054"/>
    </source>
</evidence>
<comment type="caution">
    <text evidence="3">The sequence shown here is derived from an EMBL/GenBank/DDBJ whole genome shotgun (WGS) entry which is preliminary data.</text>
</comment>
<keyword evidence="4" id="KW-1185">Reference proteome</keyword>
<dbReference type="Pfam" id="PF25164">
    <property type="entry name" value="CoiA_N"/>
    <property type="match status" value="1"/>
</dbReference>
<sequence length="360" mass="41519">MLLAINSSNQYCFANLANRSENYRCPACKKPVVLRHGQQNVAHFAHQVQAGCHSFTEGETIDHLLGKMALYRYFAKDYQVVVEPVLSQISQRPDLLVKRPRGTDLAIEYQCSSIGRKRLQERNQGLESLGLEVLWVLGPAYYHRRLSGELTCRFLYCGRLFFYVPKQKRFDTRFNFSKTDFHKLQYESQTGFGAVLSSVANGTDNDERVGRQLTGQPIVNQTRLVSSTSDLVQHLLYQRTKLTLLMVQGRVKVDLINYLYERGHRLDQLPDWCLLGQAFGLAVPNWHFRLVLVLLLERVGLNHWIFEERLSARLRQYFYPSFQDHEKILKATYADLAASGVICLQDNKILVIKLLQFVAD</sequence>
<proteinExistence type="predicted"/>
<evidence type="ECO:0000313" key="3">
    <source>
        <dbReference type="EMBL" id="CAK1242179.1"/>
    </source>
</evidence>
<dbReference type="RefSeq" id="WP_338347979.1">
    <property type="nucleotide sequence ID" value="NZ_CAUZLY010000006.1"/>
</dbReference>
<protein>
    <submittedName>
        <fullName evidence="3">Contains predicted nuclease domain (CoiA)</fullName>
    </submittedName>
</protein>
<dbReference type="Proteomes" id="UP001314200">
    <property type="component" value="Unassembled WGS sequence"/>
</dbReference>
<reference evidence="3 4" key="1">
    <citation type="submission" date="2023-10" db="EMBL/GenBank/DDBJ databases">
        <authorList>
            <person name="Botero Cardona J."/>
        </authorList>
    </citation>
    <scope>NUCLEOTIDE SEQUENCE [LARGE SCALE GENOMIC DNA]</scope>
    <source>
        <strain evidence="3 4">R-82641</strain>
    </source>
</reference>
<accession>A0ABM9MV26</accession>
<dbReference type="InterPro" id="IPR057253">
    <property type="entry name" value="CoiA-like_N"/>
</dbReference>
<dbReference type="InterPro" id="IPR010330">
    <property type="entry name" value="CoiA_nuc"/>
</dbReference>
<evidence type="ECO:0000259" key="2">
    <source>
        <dbReference type="Pfam" id="PF25164"/>
    </source>
</evidence>
<evidence type="ECO:0000313" key="4">
    <source>
        <dbReference type="Proteomes" id="UP001314200"/>
    </source>
</evidence>
<gene>
    <name evidence="3" type="ORF">R82641_BJNNKPBH_00814</name>
</gene>
<feature type="domain" description="Competence protein CoiA-like N-terminal" evidence="2">
    <location>
        <begin position="18"/>
        <end position="54"/>
    </location>
</feature>